<feature type="domain" description="POTRA" evidence="8">
    <location>
        <begin position="62"/>
        <end position="133"/>
    </location>
</feature>
<keyword evidence="7" id="KW-0131">Cell cycle</keyword>
<evidence type="ECO:0000256" key="6">
    <source>
        <dbReference type="ARBA" id="ARBA00023136"/>
    </source>
</evidence>
<comment type="subcellular location">
    <subcellularLocation>
        <location evidence="1">Membrane</location>
    </subcellularLocation>
</comment>
<dbReference type="EMBL" id="PFNL01000123">
    <property type="protein sequence ID" value="PIZ45760.1"/>
    <property type="molecule type" value="Genomic_DNA"/>
</dbReference>
<keyword evidence="3" id="KW-0132">Cell division</keyword>
<keyword evidence="2" id="KW-1003">Cell membrane</keyword>
<dbReference type="PANTHER" id="PTHR35851:SF1">
    <property type="entry name" value="CELL DIVISION PROTEIN FTSQ"/>
    <property type="match status" value="1"/>
</dbReference>
<comment type="caution">
    <text evidence="9">The sequence shown here is derived from an EMBL/GenBank/DDBJ whole genome shotgun (WGS) entry which is preliminary data.</text>
</comment>
<dbReference type="GO" id="GO:0016020">
    <property type="term" value="C:membrane"/>
    <property type="evidence" value="ECO:0007669"/>
    <property type="project" value="UniProtKB-SubCell"/>
</dbReference>
<dbReference type="InterPro" id="IPR026579">
    <property type="entry name" value="FtsQ"/>
</dbReference>
<evidence type="ECO:0000259" key="8">
    <source>
        <dbReference type="PROSITE" id="PS51779"/>
    </source>
</evidence>
<protein>
    <recommendedName>
        <fullName evidence="8">POTRA domain-containing protein</fullName>
    </recommendedName>
</protein>
<proteinExistence type="predicted"/>
<dbReference type="InterPro" id="IPR013685">
    <property type="entry name" value="POTRA_FtsQ_type"/>
</dbReference>
<keyword evidence="6" id="KW-0472">Membrane</keyword>
<evidence type="ECO:0000256" key="3">
    <source>
        <dbReference type="ARBA" id="ARBA00022618"/>
    </source>
</evidence>
<reference evidence="10" key="1">
    <citation type="submission" date="2017-09" db="EMBL/GenBank/DDBJ databases">
        <title>Depth-based differentiation of microbial function through sediment-hosted aquifers and enrichment of novel symbionts in the deep terrestrial subsurface.</title>
        <authorList>
            <person name="Probst A.J."/>
            <person name="Ladd B."/>
            <person name="Jarett J.K."/>
            <person name="Geller-Mcgrath D.E."/>
            <person name="Sieber C.M.K."/>
            <person name="Emerson J.B."/>
            <person name="Anantharaman K."/>
            <person name="Thomas B.C."/>
            <person name="Malmstrom R."/>
            <person name="Stieglmeier M."/>
            <person name="Klingl A."/>
            <person name="Woyke T."/>
            <person name="Ryan C.M."/>
            <person name="Banfield J.F."/>
        </authorList>
    </citation>
    <scope>NUCLEOTIDE SEQUENCE [LARGE SCALE GENOMIC DNA]</scope>
</reference>
<keyword evidence="4" id="KW-0812">Transmembrane</keyword>
<evidence type="ECO:0000313" key="9">
    <source>
        <dbReference type="EMBL" id="PIZ45760.1"/>
    </source>
</evidence>
<dbReference type="PROSITE" id="PS51779">
    <property type="entry name" value="POTRA"/>
    <property type="match status" value="1"/>
</dbReference>
<gene>
    <name evidence="9" type="ORF">COY32_04755</name>
</gene>
<dbReference type="PANTHER" id="PTHR35851">
    <property type="entry name" value="CELL DIVISION PROTEIN FTSQ"/>
    <property type="match status" value="1"/>
</dbReference>
<dbReference type="GO" id="GO:0090529">
    <property type="term" value="P:cell septum assembly"/>
    <property type="evidence" value="ECO:0007669"/>
    <property type="project" value="InterPro"/>
</dbReference>
<evidence type="ECO:0000313" key="10">
    <source>
        <dbReference type="Proteomes" id="UP000228920"/>
    </source>
</evidence>
<dbReference type="InterPro" id="IPR034746">
    <property type="entry name" value="POTRA"/>
</dbReference>
<sequence>MQKNVLSTKLKKFFRKRNKKKSTIDLRTPLKLILRRKSFWIVTLCVFIAVFVIVSITNSDYFMVKTIEIVPSSEQYVARSEISFLVKSFLPSSIVALNSSEISERINMQYPSIRSVIVERHVPSTIVVKYEEYQPVISIRKGESWLLIADDGKAFYQYDNAVTIPETVAFIKVSEFESLGVSAVGDKMLDENVQWLVNVATLNWQDLGLVLSEVVLESQDTKTQVGATRILQTIYLASENRLSITIDSNQDLHSYASKIEAILRTALRTGKTVTSIDLRFDRPVVRYL</sequence>
<evidence type="ECO:0000256" key="7">
    <source>
        <dbReference type="ARBA" id="ARBA00023306"/>
    </source>
</evidence>
<dbReference type="Pfam" id="PF08478">
    <property type="entry name" value="POTRA_1"/>
    <property type="match status" value="1"/>
</dbReference>
<dbReference type="Gene3D" id="3.10.20.310">
    <property type="entry name" value="membrane protein fhac"/>
    <property type="match status" value="1"/>
</dbReference>
<evidence type="ECO:0000256" key="2">
    <source>
        <dbReference type="ARBA" id="ARBA00022475"/>
    </source>
</evidence>
<accession>A0A2M7THL1</accession>
<evidence type="ECO:0000256" key="1">
    <source>
        <dbReference type="ARBA" id="ARBA00004370"/>
    </source>
</evidence>
<evidence type="ECO:0000256" key="4">
    <source>
        <dbReference type="ARBA" id="ARBA00022692"/>
    </source>
</evidence>
<name>A0A2M7THL1_UNCKA</name>
<evidence type="ECO:0000256" key="5">
    <source>
        <dbReference type="ARBA" id="ARBA00022989"/>
    </source>
</evidence>
<dbReference type="AlphaFoldDB" id="A0A2M7THL1"/>
<organism evidence="9 10">
    <name type="scientific">candidate division WWE3 bacterium CG_4_10_14_0_2_um_filter_41_14</name>
    <dbReference type="NCBI Taxonomy" id="1975072"/>
    <lineage>
        <taxon>Bacteria</taxon>
        <taxon>Katanobacteria</taxon>
    </lineage>
</organism>
<dbReference type="Proteomes" id="UP000228920">
    <property type="component" value="Unassembled WGS sequence"/>
</dbReference>
<keyword evidence="5" id="KW-1133">Transmembrane helix</keyword>